<dbReference type="SUPFAM" id="SSF51246">
    <property type="entry name" value="Rudiment single hybrid motif"/>
    <property type="match status" value="1"/>
</dbReference>
<dbReference type="Pfam" id="PF02785">
    <property type="entry name" value="Biotin_carb_C"/>
    <property type="match status" value="1"/>
</dbReference>
<dbReference type="PROSITE" id="PS50979">
    <property type="entry name" value="BC"/>
    <property type="match status" value="1"/>
</dbReference>
<organism evidence="16 17">
    <name type="scientific">Candidatus Endonucleibacter bathymodioli</name>
    <dbReference type="NCBI Taxonomy" id="539814"/>
    <lineage>
        <taxon>Bacteria</taxon>
        <taxon>Pseudomonadati</taxon>
        <taxon>Pseudomonadota</taxon>
        <taxon>Gammaproteobacteria</taxon>
        <taxon>Oceanospirillales</taxon>
        <taxon>Endozoicomonadaceae</taxon>
        <taxon>Candidatus Endonucleibacter</taxon>
    </lineage>
</organism>
<comment type="catalytic activity">
    <reaction evidence="11">
        <text>N(6)-biotinyl-L-lysyl-[protein] + hydrogencarbonate + ATP = N(6)-carboxybiotinyl-L-lysyl-[protein] + ADP + phosphate + H(+)</text>
        <dbReference type="Rhea" id="RHEA:13501"/>
        <dbReference type="Rhea" id="RHEA-COMP:10505"/>
        <dbReference type="Rhea" id="RHEA-COMP:10506"/>
        <dbReference type="ChEBI" id="CHEBI:15378"/>
        <dbReference type="ChEBI" id="CHEBI:17544"/>
        <dbReference type="ChEBI" id="CHEBI:30616"/>
        <dbReference type="ChEBI" id="CHEBI:43474"/>
        <dbReference type="ChEBI" id="CHEBI:83144"/>
        <dbReference type="ChEBI" id="CHEBI:83145"/>
        <dbReference type="ChEBI" id="CHEBI:456216"/>
        <dbReference type="EC" id="6.3.4.14"/>
    </reaction>
</comment>
<dbReference type="PANTHER" id="PTHR18866">
    <property type="entry name" value="CARBOXYLASE:PYRUVATE/ACETYL-COA/PROPIONYL-COA CARBOXYLASE"/>
    <property type="match status" value="1"/>
</dbReference>
<comment type="cofactor">
    <cofactor evidence="1">
        <name>biotin</name>
        <dbReference type="ChEBI" id="CHEBI:57586"/>
    </cofactor>
</comment>
<gene>
    <name evidence="16" type="ORF">QS748_07475</name>
</gene>
<name>A0AA90NL75_9GAMM</name>
<proteinExistence type="predicted"/>
<dbReference type="InterPro" id="IPR005479">
    <property type="entry name" value="CPAse_ATP-bd"/>
</dbReference>
<protein>
    <recommendedName>
        <fullName evidence="5">Biotin carboxylase</fullName>
    </recommendedName>
    <alternativeName>
        <fullName evidence="10">Acetyl-coenzyme A carboxylase biotin carboxylase subunit A</fullName>
    </alternativeName>
</protein>
<dbReference type="InterPro" id="IPR011764">
    <property type="entry name" value="Biotin_carboxylation_dom"/>
</dbReference>
<evidence type="ECO:0000256" key="8">
    <source>
        <dbReference type="ARBA" id="ARBA00022840"/>
    </source>
</evidence>
<dbReference type="Pfam" id="PF02786">
    <property type="entry name" value="CPSase_L_D2"/>
    <property type="match status" value="1"/>
</dbReference>
<comment type="pathway">
    <text evidence="3">Lipid metabolism; malonyl-CoA biosynthesis; malonyl-CoA from acetyl-CoA: step 1/1.</text>
</comment>
<evidence type="ECO:0000259" key="14">
    <source>
        <dbReference type="PROSITE" id="PS50975"/>
    </source>
</evidence>
<dbReference type="InterPro" id="IPR016185">
    <property type="entry name" value="PreATP-grasp_dom_sf"/>
</dbReference>
<keyword evidence="8 12" id="KW-0067">ATP-binding</keyword>
<dbReference type="InterPro" id="IPR011053">
    <property type="entry name" value="Single_hybrid_motif"/>
</dbReference>
<dbReference type="InterPro" id="IPR011054">
    <property type="entry name" value="Rudment_hybrid_motif"/>
</dbReference>
<evidence type="ECO:0000256" key="6">
    <source>
        <dbReference type="ARBA" id="ARBA00022598"/>
    </source>
</evidence>
<dbReference type="FunFam" id="3.30.470.20:FF:000028">
    <property type="entry name" value="Methylcrotonoyl-CoA carboxylase subunit alpha, mitochondrial"/>
    <property type="match status" value="1"/>
</dbReference>
<dbReference type="Pfam" id="PF00289">
    <property type="entry name" value="Biotin_carb_N"/>
    <property type="match status" value="1"/>
</dbReference>
<evidence type="ECO:0000259" key="13">
    <source>
        <dbReference type="PROSITE" id="PS50968"/>
    </source>
</evidence>
<comment type="function">
    <text evidence="2">This protein is a component of the acetyl coenzyme A carboxylase complex; first, biotin carboxylase catalyzes the carboxylation of the carrier protein and then the transcarboxylase transfers the carboxyl group to form malonyl-CoA.</text>
</comment>
<evidence type="ECO:0000256" key="11">
    <source>
        <dbReference type="ARBA" id="ARBA00048600"/>
    </source>
</evidence>
<dbReference type="InterPro" id="IPR005481">
    <property type="entry name" value="BC-like_N"/>
</dbReference>
<keyword evidence="17" id="KW-1185">Reference proteome</keyword>
<dbReference type="SUPFAM" id="SSF51230">
    <property type="entry name" value="Single hybrid motif"/>
    <property type="match status" value="1"/>
</dbReference>
<dbReference type="SMART" id="SM00878">
    <property type="entry name" value="Biotin_carb_C"/>
    <property type="match status" value="1"/>
</dbReference>
<accession>A0AA90NL75</accession>
<dbReference type="Gene3D" id="2.40.50.100">
    <property type="match status" value="1"/>
</dbReference>
<dbReference type="Proteomes" id="UP001178148">
    <property type="component" value="Unassembled WGS sequence"/>
</dbReference>
<sequence>MSWATTRKVKSILIANRGEIACRVIRTAKKMGLKSIAVYSDADADAMHVSQADSAFYLGSSAAADSYLNIDRILNVAEQANADMIHPGYGFLSENATFAQACTEKKILFIGPPATAIRAMGSKSNAKEIMAQAGVPLIPGYHSADQSDQRLVQEAQALGYPLLIKAVSGGGGKGMRIIHCSEDLPEGIASARREAGSSFGDTSLLLESYLTHTRHVEVQIFFDQHGNSIFLFDRDCSLQRRHQKIIEEAPAPGLADSTRKAMGEAAITAGKTIGYEGAGTVEFLLSDDEFYFMEVNTRLQVEHPVTELITGIDMVEWQIRIANGEKLPIEQGKLHCNGHAIEARIYAEDPDNDFLPSAGRLFYMGWPKQNDHVRIDSGVQQGDVVSSWYDPMLAKVISWGENRNQAINKLTEGLSKTYQVGLIDNRDYLLSLLQHDEFLRGNIHTEFVHDYFHRVNSNPMNTAQQLRLLAVAALYRYHTECYQPSSIPILGDNTFPMYFYIREREYCVRVSPVGEQFKVNFVDGDWQGRVDWQQEKMGLSGLLYTEQEVLSCRVVPFPVSQVKVFLSDCSQVIGLPGCHSGQQQNSDKSLTAPTTGTVTAVNVIPGQSVDAGFLLLTIEAMKMEYSIKAPKKGVIEAVYFTKGDQVVSGTELITYQDAADATV</sequence>
<dbReference type="PROSITE" id="PS50968">
    <property type="entry name" value="BIOTINYL_LIPOYL"/>
    <property type="match status" value="1"/>
</dbReference>
<feature type="domain" description="Biotin carboxylation" evidence="15">
    <location>
        <begin position="8"/>
        <end position="453"/>
    </location>
</feature>
<dbReference type="CDD" id="cd06850">
    <property type="entry name" value="biotinyl_domain"/>
    <property type="match status" value="1"/>
</dbReference>
<evidence type="ECO:0000256" key="5">
    <source>
        <dbReference type="ARBA" id="ARBA00017242"/>
    </source>
</evidence>
<comment type="subunit">
    <text evidence="4">Acetyl-CoA carboxylase is a heterohexamer of biotin carboxyl carrier protein, biotin carboxylase and the two subunits of carboxyl transferase in a 2:2 complex.</text>
</comment>
<evidence type="ECO:0000256" key="12">
    <source>
        <dbReference type="PROSITE-ProRule" id="PRU00409"/>
    </source>
</evidence>
<dbReference type="SUPFAM" id="SSF56059">
    <property type="entry name" value="Glutathione synthetase ATP-binding domain-like"/>
    <property type="match status" value="1"/>
</dbReference>
<dbReference type="FunFam" id="3.30.1490.20:FF:000003">
    <property type="entry name" value="acetyl-CoA carboxylase isoform X1"/>
    <property type="match status" value="1"/>
</dbReference>
<dbReference type="PROSITE" id="PS00867">
    <property type="entry name" value="CPSASE_2"/>
    <property type="match status" value="1"/>
</dbReference>
<evidence type="ECO:0000313" key="17">
    <source>
        <dbReference type="Proteomes" id="UP001178148"/>
    </source>
</evidence>
<keyword evidence="9" id="KW-0092">Biotin</keyword>
<reference evidence="16 17" key="1">
    <citation type="journal article" date="2023" name="bioRxiv">
        <title>An intranuclear bacterial parasite of deep-sea mussels expresses apoptosis inhibitors acquired from its host.</title>
        <authorList>
            <person name="Gonzalez Porras M.A."/>
            <person name="Assie A."/>
            <person name="Tietjen M."/>
            <person name="Violette M."/>
            <person name="Kleiner M."/>
            <person name="Gruber-Vodicka H."/>
            <person name="Dubilier N."/>
            <person name="Leisch N."/>
        </authorList>
    </citation>
    <scope>NUCLEOTIDE SEQUENCE [LARGE SCALE GENOMIC DNA]</scope>
    <source>
        <strain evidence="16">IAP13</strain>
    </source>
</reference>
<dbReference type="FunFam" id="3.40.50.20:FF:000010">
    <property type="entry name" value="Propionyl-CoA carboxylase subunit alpha"/>
    <property type="match status" value="1"/>
</dbReference>
<dbReference type="Pfam" id="PF00364">
    <property type="entry name" value="Biotin_lipoyl"/>
    <property type="match status" value="1"/>
</dbReference>
<dbReference type="InterPro" id="IPR011761">
    <property type="entry name" value="ATP-grasp"/>
</dbReference>
<dbReference type="InterPro" id="IPR050856">
    <property type="entry name" value="Biotin_carboxylase_complex"/>
</dbReference>
<evidence type="ECO:0000256" key="3">
    <source>
        <dbReference type="ARBA" id="ARBA00004956"/>
    </source>
</evidence>
<evidence type="ECO:0000259" key="15">
    <source>
        <dbReference type="PROSITE" id="PS50979"/>
    </source>
</evidence>
<evidence type="ECO:0000256" key="7">
    <source>
        <dbReference type="ARBA" id="ARBA00022741"/>
    </source>
</evidence>
<dbReference type="Gene3D" id="3.30.470.20">
    <property type="entry name" value="ATP-grasp fold, B domain"/>
    <property type="match status" value="1"/>
</dbReference>
<dbReference type="InterPro" id="IPR005482">
    <property type="entry name" value="Biotin_COase_C"/>
</dbReference>
<dbReference type="GO" id="GO:0005524">
    <property type="term" value="F:ATP binding"/>
    <property type="evidence" value="ECO:0007669"/>
    <property type="project" value="UniProtKB-UniRule"/>
</dbReference>
<evidence type="ECO:0000256" key="2">
    <source>
        <dbReference type="ARBA" id="ARBA00003761"/>
    </source>
</evidence>
<comment type="caution">
    <text evidence="16">The sequence shown here is derived from an EMBL/GenBank/DDBJ whole genome shotgun (WGS) entry which is preliminary data.</text>
</comment>
<dbReference type="InterPro" id="IPR000089">
    <property type="entry name" value="Biotin_lipoyl"/>
</dbReference>
<evidence type="ECO:0000256" key="1">
    <source>
        <dbReference type="ARBA" id="ARBA00001953"/>
    </source>
</evidence>
<dbReference type="GO" id="GO:0046872">
    <property type="term" value="F:metal ion binding"/>
    <property type="evidence" value="ECO:0007669"/>
    <property type="project" value="InterPro"/>
</dbReference>
<dbReference type="GO" id="GO:0004075">
    <property type="term" value="F:biotin carboxylase activity"/>
    <property type="evidence" value="ECO:0007669"/>
    <property type="project" value="UniProtKB-EC"/>
</dbReference>
<keyword evidence="7 12" id="KW-0547">Nucleotide-binding</keyword>
<evidence type="ECO:0000256" key="4">
    <source>
        <dbReference type="ARBA" id="ARBA00011750"/>
    </source>
</evidence>
<dbReference type="PROSITE" id="PS50975">
    <property type="entry name" value="ATP_GRASP"/>
    <property type="match status" value="1"/>
</dbReference>
<evidence type="ECO:0000256" key="10">
    <source>
        <dbReference type="ARBA" id="ARBA00033786"/>
    </source>
</evidence>
<dbReference type="SUPFAM" id="SSF52440">
    <property type="entry name" value="PreATP-grasp domain"/>
    <property type="match status" value="1"/>
</dbReference>
<dbReference type="EMBL" id="JASXSV010000009">
    <property type="protein sequence ID" value="MDP0589029.1"/>
    <property type="molecule type" value="Genomic_DNA"/>
</dbReference>
<dbReference type="AlphaFoldDB" id="A0AA90NL75"/>
<dbReference type="PANTHER" id="PTHR18866:SF33">
    <property type="entry name" value="METHYLCROTONOYL-COA CARBOXYLASE SUBUNIT ALPHA, MITOCHONDRIAL-RELATED"/>
    <property type="match status" value="1"/>
</dbReference>
<evidence type="ECO:0000313" key="16">
    <source>
        <dbReference type="EMBL" id="MDP0589029.1"/>
    </source>
</evidence>
<evidence type="ECO:0000256" key="9">
    <source>
        <dbReference type="ARBA" id="ARBA00023267"/>
    </source>
</evidence>
<keyword evidence="6" id="KW-0436">Ligase</keyword>
<feature type="domain" description="ATP-grasp" evidence="14">
    <location>
        <begin position="127"/>
        <end position="323"/>
    </location>
</feature>
<feature type="domain" description="Lipoyl-binding" evidence="13">
    <location>
        <begin position="570"/>
        <end position="656"/>
    </location>
</feature>